<keyword evidence="4" id="KW-1185">Reference proteome</keyword>
<feature type="domain" description="Fatty acid desaturase" evidence="2">
    <location>
        <begin position="147"/>
        <end position="394"/>
    </location>
</feature>
<feature type="transmembrane region" description="Helical" evidence="1">
    <location>
        <begin position="292"/>
        <end position="316"/>
    </location>
</feature>
<evidence type="ECO:0000313" key="4">
    <source>
        <dbReference type="Proteomes" id="UP000195570"/>
    </source>
</evidence>
<keyword evidence="1" id="KW-0472">Membrane</keyword>
<dbReference type="GeneID" id="92379198"/>
<protein>
    <submittedName>
        <fullName evidence="3">Delta-4 fatty acid desaturase</fullName>
    </submittedName>
</protein>
<dbReference type="SUPFAM" id="SSF55856">
    <property type="entry name" value="Cytochrome b5-like heme/steroid binding domain"/>
    <property type="match status" value="1"/>
</dbReference>
<dbReference type="PANTHER" id="PTHR19353:SF75">
    <property type="entry name" value="FATTY ACID DESATURASE, PUTATIVE-RELATED"/>
    <property type="match status" value="1"/>
</dbReference>
<name>A0A1G4I9E7_TRYEQ</name>
<reference evidence="3" key="1">
    <citation type="submission" date="2016-09" db="EMBL/GenBank/DDBJ databases">
        <authorList>
            <person name="Hebert L."/>
            <person name="Moumen B."/>
        </authorList>
    </citation>
    <scope>NUCLEOTIDE SEQUENCE [LARGE SCALE GENOMIC DNA]</scope>
    <source>
        <strain evidence="3">OVI</strain>
    </source>
</reference>
<feature type="transmembrane region" description="Helical" evidence="1">
    <location>
        <begin position="225"/>
        <end position="247"/>
    </location>
</feature>
<dbReference type="GO" id="GO:0016717">
    <property type="term" value="F:oxidoreductase activity, acting on paired donors, with oxidation of a pair of donors resulting in the reduction of molecular oxygen to two molecules of water"/>
    <property type="evidence" value="ECO:0007669"/>
    <property type="project" value="TreeGrafter"/>
</dbReference>
<sequence>MSSVKSKGSSCSTADVVRIDGIYYDTAKLAAIHCGGPTMVNMANGTDCTRVFLSYHRRRFPHEKYKSLQVSPSDVLDGAVTDEPDTTNFDKYLDLCSLIRPVIAPTGGFAPWHYFIKTLFWCSLVFFLDIYAIFAFRPLYLTIIQSLAMAMVGLNVQHDANHGAISRYPLINTIFGLTQDILGGSRISWIIHHDFIHHVYTNEPHHDLDLDIPLLRLHRFVPKRLCYAFQHIYFLLLEAVFGPVHVISSMKFVWQGPTTKQRFLQREWTMSRILTLIPPLRLALNILHAPTLLHALISTFLQYAIGGMYLAFFFLISHNFHGVRKDGTEVGECFVKAQVETSSSVGGWWLAQLNGGLNYQIEHHLFPRVHHSYYHYLAPIVRDYCTKLGISYTRFDTVLDNVVSTSKHLAQFGKGIEDKRL</sequence>
<keyword evidence="1" id="KW-1133">Transmembrane helix</keyword>
<dbReference type="InterPro" id="IPR005804">
    <property type="entry name" value="FA_desaturase_dom"/>
</dbReference>
<dbReference type="RefSeq" id="XP_067079886.1">
    <property type="nucleotide sequence ID" value="XM_067223785.1"/>
</dbReference>
<dbReference type="InterPro" id="IPR036400">
    <property type="entry name" value="Cyt_B5-like_heme/steroid_sf"/>
</dbReference>
<dbReference type="Pfam" id="PF00487">
    <property type="entry name" value="FA_desaturase"/>
    <property type="match status" value="1"/>
</dbReference>
<evidence type="ECO:0000259" key="2">
    <source>
        <dbReference type="Pfam" id="PF00487"/>
    </source>
</evidence>
<dbReference type="PANTHER" id="PTHR19353">
    <property type="entry name" value="FATTY ACID DESATURASE 2"/>
    <property type="match status" value="1"/>
</dbReference>
<dbReference type="GO" id="GO:0016020">
    <property type="term" value="C:membrane"/>
    <property type="evidence" value="ECO:0007669"/>
    <property type="project" value="TreeGrafter"/>
</dbReference>
<dbReference type="CDD" id="cd03506">
    <property type="entry name" value="Delta6-FADS-like"/>
    <property type="match status" value="1"/>
</dbReference>
<keyword evidence="1" id="KW-0812">Transmembrane</keyword>
<dbReference type="GO" id="GO:0006629">
    <property type="term" value="P:lipid metabolic process"/>
    <property type="evidence" value="ECO:0007669"/>
    <property type="project" value="InterPro"/>
</dbReference>
<accession>A0A1G4I9E7</accession>
<dbReference type="VEuPathDB" id="TriTrypDB:TEOVI_000525800"/>
<dbReference type="InterPro" id="IPR012171">
    <property type="entry name" value="Fatty_acid_desaturase"/>
</dbReference>
<comment type="caution">
    <text evidence="3">The sequence shown here is derived from an EMBL/GenBank/DDBJ whole genome shotgun (WGS) entry which is preliminary data.</text>
</comment>
<evidence type="ECO:0000256" key="1">
    <source>
        <dbReference type="SAM" id="Phobius"/>
    </source>
</evidence>
<proteinExistence type="predicted"/>
<dbReference type="PIRSF" id="PIRSF015921">
    <property type="entry name" value="FA_sphinglp_des"/>
    <property type="match status" value="1"/>
</dbReference>
<feature type="transmembrane region" description="Helical" evidence="1">
    <location>
        <begin position="114"/>
        <end position="133"/>
    </location>
</feature>
<organism evidence="3 4">
    <name type="scientific">Trypanosoma equiperdum</name>
    <dbReference type="NCBI Taxonomy" id="5694"/>
    <lineage>
        <taxon>Eukaryota</taxon>
        <taxon>Discoba</taxon>
        <taxon>Euglenozoa</taxon>
        <taxon>Kinetoplastea</taxon>
        <taxon>Metakinetoplastina</taxon>
        <taxon>Trypanosomatida</taxon>
        <taxon>Trypanosomatidae</taxon>
        <taxon>Trypanosoma</taxon>
    </lineage>
</organism>
<gene>
    <name evidence="3" type="ORF">TEOVI_000525800</name>
</gene>
<dbReference type="Proteomes" id="UP000195570">
    <property type="component" value="Unassembled WGS sequence"/>
</dbReference>
<evidence type="ECO:0000313" key="3">
    <source>
        <dbReference type="EMBL" id="SCU68803.1"/>
    </source>
</evidence>
<dbReference type="AlphaFoldDB" id="A0A1G4I9E7"/>
<dbReference type="EMBL" id="CZPT02001075">
    <property type="protein sequence ID" value="SCU68803.1"/>
    <property type="molecule type" value="Genomic_DNA"/>
</dbReference>